<comment type="caution">
    <text evidence="3">The sequence shown here is derived from an EMBL/GenBank/DDBJ whole genome shotgun (WGS) entry which is preliminary data.</text>
</comment>
<dbReference type="PROSITE" id="PS50853">
    <property type="entry name" value="FN3"/>
    <property type="match status" value="1"/>
</dbReference>
<dbReference type="SMART" id="SM00060">
    <property type="entry name" value="FN3"/>
    <property type="match status" value="1"/>
</dbReference>
<keyword evidence="4" id="KW-1185">Reference proteome</keyword>
<dbReference type="InterPro" id="IPR013783">
    <property type="entry name" value="Ig-like_fold"/>
</dbReference>
<evidence type="ECO:0000313" key="4">
    <source>
        <dbReference type="Proteomes" id="UP001248709"/>
    </source>
</evidence>
<dbReference type="Pfam" id="PF00041">
    <property type="entry name" value="fn3"/>
    <property type="match status" value="1"/>
</dbReference>
<feature type="domain" description="Fibronectin type-III" evidence="2">
    <location>
        <begin position="166"/>
        <end position="254"/>
    </location>
</feature>
<keyword evidence="1" id="KW-0732">Signal</keyword>
<dbReference type="EMBL" id="JAUSUY010000007">
    <property type="protein sequence ID" value="MDT3426632.1"/>
    <property type="molecule type" value="Genomic_DNA"/>
</dbReference>
<evidence type="ECO:0000259" key="2">
    <source>
        <dbReference type="PROSITE" id="PS50853"/>
    </source>
</evidence>
<evidence type="ECO:0000256" key="1">
    <source>
        <dbReference type="SAM" id="SignalP"/>
    </source>
</evidence>
<name>A0ABU3H9D7_9BACL</name>
<proteinExistence type="predicted"/>
<dbReference type="InterPro" id="IPR003961">
    <property type="entry name" value="FN3_dom"/>
</dbReference>
<evidence type="ECO:0000313" key="3">
    <source>
        <dbReference type="EMBL" id="MDT3426632.1"/>
    </source>
</evidence>
<dbReference type="InterPro" id="IPR036116">
    <property type="entry name" value="FN3_sf"/>
</dbReference>
<reference evidence="3 4" key="1">
    <citation type="submission" date="2023-07" db="EMBL/GenBank/DDBJ databases">
        <title>Genomic Encyclopedia of Type Strains, Phase IV (KMG-IV): sequencing the most valuable type-strain genomes for metagenomic binning, comparative biology and taxonomic classification.</title>
        <authorList>
            <person name="Goeker M."/>
        </authorList>
    </citation>
    <scope>NUCLEOTIDE SEQUENCE [LARGE SCALE GENOMIC DNA]</scope>
    <source>
        <strain evidence="3 4">T98</strain>
    </source>
</reference>
<accession>A0ABU3H9D7</accession>
<dbReference type="SUPFAM" id="SSF49265">
    <property type="entry name" value="Fibronectin type III"/>
    <property type="match status" value="1"/>
</dbReference>
<feature type="signal peptide" evidence="1">
    <location>
        <begin position="1"/>
        <end position="30"/>
    </location>
</feature>
<sequence length="335" mass="37154">MKSWKCGASKLFLVLIMAVSFFAFQTSTFAASVGSQLTGPEAGWKRVNAAPHNHFYFDNTWVYISQYSLYQGTSNSKVSFNFKGTKIRLIAYRYPQRNTNNKIIIDGTTYTYSEYGTNQEKTLVFEKTGLDEGVHSVEIIGGTSASGIITINAVDIDSTGEIVDNVPSELIATSGNSNISLSWDQPKQADSYKIRYGVNSGDYTKTVTVTKDVYGGYVVPGLTNGTTYYFVVSATVNGIESGYSNEVSAVPQAAEMPGRAILTIYLTNGTEKEYDLSMTEVDAFIDWYDQKDTGVGPAKYAFNKTWNKGPFKKRTEYVIFDKILTFNVDEYSTEE</sequence>
<feature type="chain" id="PRO_5045331925" description="Fibronectin type-III domain-containing protein" evidence="1">
    <location>
        <begin position="31"/>
        <end position="335"/>
    </location>
</feature>
<dbReference type="Proteomes" id="UP001248709">
    <property type="component" value="Unassembled WGS sequence"/>
</dbReference>
<dbReference type="Gene3D" id="2.60.40.10">
    <property type="entry name" value="Immunoglobulins"/>
    <property type="match status" value="1"/>
</dbReference>
<dbReference type="CDD" id="cd00063">
    <property type="entry name" value="FN3"/>
    <property type="match status" value="1"/>
</dbReference>
<dbReference type="RefSeq" id="WP_025701680.1">
    <property type="nucleotide sequence ID" value="NZ_JAUSUY010000007.1"/>
</dbReference>
<protein>
    <recommendedName>
        <fullName evidence="2">Fibronectin type-III domain-containing protein</fullName>
    </recommendedName>
</protein>
<dbReference type="Gene3D" id="2.60.120.260">
    <property type="entry name" value="Galactose-binding domain-like"/>
    <property type="match status" value="1"/>
</dbReference>
<gene>
    <name evidence="3" type="ORF">J2Z22_002158</name>
</gene>
<organism evidence="3 4">
    <name type="scientific">Paenibacillus forsythiae</name>
    <dbReference type="NCBI Taxonomy" id="365616"/>
    <lineage>
        <taxon>Bacteria</taxon>
        <taxon>Bacillati</taxon>
        <taxon>Bacillota</taxon>
        <taxon>Bacilli</taxon>
        <taxon>Bacillales</taxon>
        <taxon>Paenibacillaceae</taxon>
        <taxon>Paenibacillus</taxon>
    </lineage>
</organism>